<dbReference type="RefSeq" id="WP_130020727.1">
    <property type="nucleotide sequence ID" value="NZ_SEWF01000011.1"/>
</dbReference>
<dbReference type="InterPro" id="IPR025857">
    <property type="entry name" value="MacB_PCD"/>
</dbReference>
<dbReference type="OrthoDB" id="5933722at2"/>
<evidence type="ECO:0000256" key="3">
    <source>
        <dbReference type="ARBA" id="ARBA00022692"/>
    </source>
</evidence>
<feature type="domain" description="ABC3 transporter permease C-terminal" evidence="7">
    <location>
        <begin position="282"/>
        <end position="395"/>
    </location>
</feature>
<dbReference type="Proteomes" id="UP000293162">
    <property type="component" value="Unassembled WGS sequence"/>
</dbReference>
<gene>
    <name evidence="9" type="ORF">EWM59_09485</name>
</gene>
<dbReference type="GO" id="GO:0005886">
    <property type="term" value="C:plasma membrane"/>
    <property type="evidence" value="ECO:0007669"/>
    <property type="project" value="UniProtKB-SubCell"/>
</dbReference>
<comment type="subcellular location">
    <subcellularLocation>
        <location evidence="1">Cell membrane</location>
        <topology evidence="1">Multi-pass membrane protein</topology>
    </subcellularLocation>
</comment>
<protein>
    <submittedName>
        <fullName evidence="9">ABC transporter permease</fullName>
    </submittedName>
</protein>
<sequence length="785" mass="88971">MIRNYLKIAWRNLWRNKTFSLLNILGLALGMACSLLIMLWLQDELQRDKFHKNGHRLYRVMENQLYDGEAVTFAYTPGILSQHITNDIPEIEMATQVQWEEMPLFTVGDNFEKEKGWYVNSDFLNMFTFDLEKGDAKTALKRPDGVVISKKLAAKYFPDQDPLGKIIRIDNKTDVMVTGVLKEISDRSSLKFDFLMSYERWLKTNNWANQWGNNGPWCYVMLNSNASIDKVQSKIKDYIKSKDNDSNVELFLQAHEDVYLYSNYKAGVQDGGRIDYVKMFALIAIFILVIACINFMNLATARSIKRAKEVGVRKVVGAVRYSLVGQFLGESLIIAFIGLLFAILIVFLSLPSFNLLTEKHLSLDFKDPLFLLTLFGLTIITGLVSGSYPALFMSSLRPVVVLKGALKFKPSATFFRKGLVIFQFGLSIMLIIGMIVIYRQIEYIQSKNLGFNRENLLYMPLEGNLSTNFMSFKQELMNMPGIKSVSCSEADPLQVASSTGGVRWSGKDTTKTILFSQNATSYDYLTTMGIKLKDGRDFSPAFSTDTTNYVINEEAAKKMGMKDPVGKEMTMWGRKGTIIGIVKNFHINSLHEGISPLILHFQRGKQNLGQVIVRTQAGQTKEAIASMDKAFKKFNPRFPFSYKFTDQEFAAQYKGENVVSKLANYFAFLAIFISCLGLFGLAMFTAEQRTKEIGVRKVLGASVVNITAMLSKDFLKLVLMSAVIAFPLAWYLMSNWLQKYAYRIEIQWWFFLIAGVLACLIALLTVSYQAIKAALMNPIKSLKTE</sequence>
<dbReference type="EMBL" id="SEWF01000011">
    <property type="protein sequence ID" value="RYU95847.1"/>
    <property type="molecule type" value="Genomic_DNA"/>
</dbReference>
<feature type="domain" description="MacB-like periplasmic core" evidence="8">
    <location>
        <begin position="426"/>
        <end position="625"/>
    </location>
</feature>
<feature type="transmembrane region" description="Helical" evidence="6">
    <location>
        <begin position="748"/>
        <end position="771"/>
    </location>
</feature>
<dbReference type="InterPro" id="IPR003838">
    <property type="entry name" value="ABC3_permease_C"/>
</dbReference>
<dbReference type="PANTHER" id="PTHR30572">
    <property type="entry name" value="MEMBRANE COMPONENT OF TRANSPORTER-RELATED"/>
    <property type="match status" value="1"/>
</dbReference>
<proteinExistence type="predicted"/>
<accession>A0A4Q5M1Z1</accession>
<dbReference type="PANTHER" id="PTHR30572:SF18">
    <property type="entry name" value="ABC-TYPE MACROLIDE FAMILY EXPORT SYSTEM PERMEASE COMPONENT 2"/>
    <property type="match status" value="1"/>
</dbReference>
<keyword evidence="2" id="KW-1003">Cell membrane</keyword>
<dbReference type="PROSITE" id="PS51257">
    <property type="entry name" value="PROKAR_LIPOPROTEIN"/>
    <property type="match status" value="1"/>
</dbReference>
<feature type="transmembrane region" description="Helical" evidence="6">
    <location>
        <begin position="414"/>
        <end position="438"/>
    </location>
</feature>
<dbReference type="AlphaFoldDB" id="A0A4Q5M1Z1"/>
<feature type="domain" description="ABC3 transporter permease C-terminal" evidence="7">
    <location>
        <begin position="666"/>
        <end position="778"/>
    </location>
</feature>
<feature type="transmembrane region" description="Helical" evidence="6">
    <location>
        <begin position="21"/>
        <end position="41"/>
    </location>
</feature>
<dbReference type="Pfam" id="PF12704">
    <property type="entry name" value="MacB_PCD"/>
    <property type="match status" value="2"/>
</dbReference>
<feature type="transmembrane region" description="Helical" evidence="6">
    <location>
        <begin position="665"/>
        <end position="686"/>
    </location>
</feature>
<evidence type="ECO:0000256" key="6">
    <source>
        <dbReference type="SAM" id="Phobius"/>
    </source>
</evidence>
<feature type="transmembrane region" description="Helical" evidence="6">
    <location>
        <begin position="714"/>
        <end position="733"/>
    </location>
</feature>
<feature type="transmembrane region" description="Helical" evidence="6">
    <location>
        <begin position="321"/>
        <end position="349"/>
    </location>
</feature>
<evidence type="ECO:0000259" key="7">
    <source>
        <dbReference type="Pfam" id="PF02687"/>
    </source>
</evidence>
<name>A0A4Q5M1Z1_9BACT</name>
<evidence type="ECO:0000256" key="2">
    <source>
        <dbReference type="ARBA" id="ARBA00022475"/>
    </source>
</evidence>
<feature type="domain" description="MacB-like periplasmic core" evidence="8">
    <location>
        <begin position="20"/>
        <end position="237"/>
    </location>
</feature>
<dbReference type="Pfam" id="PF02687">
    <property type="entry name" value="FtsX"/>
    <property type="match status" value="2"/>
</dbReference>
<keyword evidence="3 6" id="KW-0812">Transmembrane</keyword>
<comment type="caution">
    <text evidence="9">The sequence shown here is derived from an EMBL/GenBank/DDBJ whole genome shotgun (WGS) entry which is preliminary data.</text>
</comment>
<keyword evidence="10" id="KW-1185">Reference proteome</keyword>
<evidence type="ECO:0000256" key="4">
    <source>
        <dbReference type="ARBA" id="ARBA00022989"/>
    </source>
</evidence>
<feature type="transmembrane region" description="Helical" evidence="6">
    <location>
        <begin position="279"/>
        <end position="300"/>
    </location>
</feature>
<evidence type="ECO:0000256" key="5">
    <source>
        <dbReference type="ARBA" id="ARBA00023136"/>
    </source>
</evidence>
<dbReference type="InterPro" id="IPR050250">
    <property type="entry name" value="Macrolide_Exporter_MacB"/>
</dbReference>
<feature type="transmembrane region" description="Helical" evidence="6">
    <location>
        <begin position="369"/>
        <end position="393"/>
    </location>
</feature>
<evidence type="ECO:0000313" key="10">
    <source>
        <dbReference type="Proteomes" id="UP000293162"/>
    </source>
</evidence>
<evidence type="ECO:0000256" key="1">
    <source>
        <dbReference type="ARBA" id="ARBA00004651"/>
    </source>
</evidence>
<dbReference type="GO" id="GO:0022857">
    <property type="term" value="F:transmembrane transporter activity"/>
    <property type="evidence" value="ECO:0007669"/>
    <property type="project" value="TreeGrafter"/>
</dbReference>
<reference evidence="9 10" key="1">
    <citation type="submission" date="2019-02" db="EMBL/GenBank/DDBJ databases">
        <title>Bacterial novel species Emticicia sp. 17J42-9 isolated from soil.</title>
        <authorList>
            <person name="Jung H.-Y."/>
        </authorList>
    </citation>
    <scope>NUCLEOTIDE SEQUENCE [LARGE SCALE GENOMIC DNA]</scope>
    <source>
        <strain evidence="9 10">17J42-9</strain>
    </source>
</reference>
<evidence type="ECO:0000259" key="8">
    <source>
        <dbReference type="Pfam" id="PF12704"/>
    </source>
</evidence>
<organism evidence="9 10">
    <name type="scientific">Emticicia agri</name>
    <dbReference type="NCBI Taxonomy" id="2492393"/>
    <lineage>
        <taxon>Bacteria</taxon>
        <taxon>Pseudomonadati</taxon>
        <taxon>Bacteroidota</taxon>
        <taxon>Cytophagia</taxon>
        <taxon>Cytophagales</taxon>
        <taxon>Leadbetterellaceae</taxon>
        <taxon>Emticicia</taxon>
    </lineage>
</organism>
<evidence type="ECO:0000313" key="9">
    <source>
        <dbReference type="EMBL" id="RYU95847.1"/>
    </source>
</evidence>
<keyword evidence="5 6" id="KW-0472">Membrane</keyword>
<keyword evidence="4 6" id="KW-1133">Transmembrane helix</keyword>